<dbReference type="PROSITE" id="PS50157">
    <property type="entry name" value="ZINC_FINGER_C2H2_2"/>
    <property type="match status" value="1"/>
</dbReference>
<protein>
    <recommendedName>
        <fullName evidence="4">C2H2-type domain-containing protein</fullName>
    </recommendedName>
</protein>
<evidence type="ECO:0000256" key="2">
    <source>
        <dbReference type="SAM" id="Coils"/>
    </source>
</evidence>
<dbReference type="PROSITE" id="PS00028">
    <property type="entry name" value="ZINC_FINGER_C2H2_1"/>
    <property type="match status" value="1"/>
</dbReference>
<evidence type="ECO:0000313" key="6">
    <source>
        <dbReference type="WBParaSite" id="TREG1_93440.6"/>
    </source>
</evidence>
<feature type="domain" description="C2H2-type" evidence="4">
    <location>
        <begin position="9"/>
        <end position="33"/>
    </location>
</feature>
<feature type="region of interest" description="Disordered" evidence="3">
    <location>
        <begin position="177"/>
        <end position="196"/>
    </location>
</feature>
<dbReference type="InterPro" id="IPR013087">
    <property type="entry name" value="Znf_C2H2_type"/>
</dbReference>
<reference evidence="6" key="2">
    <citation type="submission" date="2023-11" db="UniProtKB">
        <authorList>
            <consortium name="WormBaseParasite"/>
        </authorList>
    </citation>
    <scope>IDENTIFICATION</scope>
</reference>
<evidence type="ECO:0000313" key="5">
    <source>
        <dbReference type="Proteomes" id="UP000050795"/>
    </source>
</evidence>
<keyword evidence="1" id="KW-0479">Metal-binding</keyword>
<organism evidence="5 6">
    <name type="scientific">Trichobilharzia regenti</name>
    <name type="common">Nasal bird schistosome</name>
    <dbReference type="NCBI Taxonomy" id="157069"/>
    <lineage>
        <taxon>Eukaryota</taxon>
        <taxon>Metazoa</taxon>
        <taxon>Spiralia</taxon>
        <taxon>Lophotrochozoa</taxon>
        <taxon>Platyhelminthes</taxon>
        <taxon>Trematoda</taxon>
        <taxon>Digenea</taxon>
        <taxon>Strigeidida</taxon>
        <taxon>Schistosomatoidea</taxon>
        <taxon>Schistosomatidae</taxon>
        <taxon>Trichobilharzia</taxon>
    </lineage>
</organism>
<evidence type="ECO:0000259" key="4">
    <source>
        <dbReference type="PROSITE" id="PS50157"/>
    </source>
</evidence>
<accession>A0AA85KKW8</accession>
<keyword evidence="1" id="KW-0862">Zinc</keyword>
<proteinExistence type="predicted"/>
<sequence>MSSEEVSGFLCPDCLKSFPDSEYLVQHFETTHASLCNDIIKSSAESKCNGETDKLHSYENLVGELSTHNLNLLNRITELEAVIRLLLNEAPLVDPKTIKDDELKDKVSSFLDYQAQLASTYSSIKSTDASLAEKDAKINQLEKRINELEIKDNIIKLDAITNTQVDTDNAEVQFTSEELVNNENSEDKSDQETNEDSLRINQRLNSLLSENESLKTELLSTKSELNSYQIKLADTSEINKLETELTNRSTCISILERQIQELKLTNKKLTEDLSVIQHTKDTLQTDLTTLRNDSEIKRKKSENEISRLTNELRELQKTNKALQENCDQLKLQADEAVKSNGMSEEKLISLEKELKVVRSDLQTESALSKKEIDSLMEKELCNVLKHTYR</sequence>
<dbReference type="Proteomes" id="UP000050795">
    <property type="component" value="Unassembled WGS sequence"/>
</dbReference>
<name>A0AA85KKW8_TRIRE</name>
<feature type="coiled-coil region" evidence="2">
    <location>
        <begin position="204"/>
        <end position="339"/>
    </location>
</feature>
<evidence type="ECO:0000256" key="3">
    <source>
        <dbReference type="SAM" id="MobiDB-lite"/>
    </source>
</evidence>
<dbReference type="GO" id="GO:0008270">
    <property type="term" value="F:zinc ion binding"/>
    <property type="evidence" value="ECO:0007669"/>
    <property type="project" value="UniProtKB-KW"/>
</dbReference>
<keyword evidence="1" id="KW-0863">Zinc-finger</keyword>
<dbReference type="AlphaFoldDB" id="A0AA85KKW8"/>
<keyword evidence="5" id="KW-1185">Reference proteome</keyword>
<evidence type="ECO:0000256" key="1">
    <source>
        <dbReference type="PROSITE-ProRule" id="PRU00042"/>
    </source>
</evidence>
<feature type="coiled-coil region" evidence="2">
    <location>
        <begin position="124"/>
        <end position="158"/>
    </location>
</feature>
<dbReference type="WBParaSite" id="TREG1_93440.6">
    <property type="protein sequence ID" value="TREG1_93440.6"/>
    <property type="gene ID" value="TREG1_93440"/>
</dbReference>
<reference evidence="5" key="1">
    <citation type="submission" date="2022-06" db="EMBL/GenBank/DDBJ databases">
        <authorList>
            <person name="Berger JAMES D."/>
            <person name="Berger JAMES D."/>
        </authorList>
    </citation>
    <scope>NUCLEOTIDE SEQUENCE [LARGE SCALE GENOMIC DNA]</scope>
</reference>
<keyword evidence="2" id="KW-0175">Coiled coil</keyword>